<feature type="domain" description="Restriction endonuclease type IV Mrr" evidence="1">
    <location>
        <begin position="24"/>
        <end position="141"/>
    </location>
</feature>
<keyword evidence="3" id="KW-1185">Reference proteome</keyword>
<gene>
    <name evidence="2" type="ORF">BKG90_03835</name>
</gene>
<dbReference type="InterPro" id="IPR011856">
    <property type="entry name" value="tRNA_endonuc-like_dom_sf"/>
</dbReference>
<dbReference type="PANTHER" id="PTHR30015:SF7">
    <property type="entry name" value="TYPE IV METHYL-DIRECTED RESTRICTION ENZYME ECOKMRR"/>
    <property type="match status" value="1"/>
</dbReference>
<reference evidence="2 3" key="1">
    <citation type="submission" date="2016-10" db="EMBL/GenBank/DDBJ databases">
        <title>Rodentibacter gen. nov. and new species.</title>
        <authorList>
            <person name="Christensen H."/>
        </authorList>
    </citation>
    <scope>NUCLEOTIDE SEQUENCE [LARGE SCALE GENOMIC DNA]</scope>
    <source>
        <strain evidence="2 3">199137021</strain>
    </source>
</reference>
<dbReference type="Proteomes" id="UP000188998">
    <property type="component" value="Unassembled WGS sequence"/>
</dbReference>
<dbReference type="InterPro" id="IPR007560">
    <property type="entry name" value="Restrct_endonuc_IV_Mrr"/>
</dbReference>
<dbReference type="PANTHER" id="PTHR30015">
    <property type="entry name" value="MRR RESTRICTION SYSTEM PROTEIN"/>
    <property type="match status" value="1"/>
</dbReference>
<protein>
    <submittedName>
        <fullName evidence="2">Restriction endonuclease</fullName>
    </submittedName>
</protein>
<dbReference type="GO" id="GO:0015666">
    <property type="term" value="F:restriction endodeoxyribonuclease activity"/>
    <property type="evidence" value="ECO:0007669"/>
    <property type="project" value="TreeGrafter"/>
</dbReference>
<dbReference type="AlphaFoldDB" id="A0AAJ3K4N9"/>
<proteinExistence type="predicted"/>
<dbReference type="InterPro" id="IPR052906">
    <property type="entry name" value="Type_IV_Methyl-Rstrct_Enzyme"/>
</dbReference>
<dbReference type="InterPro" id="IPR011335">
    <property type="entry name" value="Restrct_endonuc-II-like"/>
</dbReference>
<keyword evidence="2" id="KW-0255">Endonuclease</keyword>
<name>A0AAJ3K4N9_9PAST</name>
<dbReference type="GO" id="GO:0009307">
    <property type="term" value="P:DNA restriction-modification system"/>
    <property type="evidence" value="ECO:0007669"/>
    <property type="project" value="InterPro"/>
</dbReference>
<dbReference type="Pfam" id="PF04471">
    <property type="entry name" value="Mrr_cat"/>
    <property type="match status" value="1"/>
</dbReference>
<keyword evidence="2" id="KW-0540">Nuclease</keyword>
<evidence type="ECO:0000313" key="3">
    <source>
        <dbReference type="Proteomes" id="UP000188998"/>
    </source>
</evidence>
<accession>A0AAJ3K4N9</accession>
<dbReference type="SUPFAM" id="SSF52980">
    <property type="entry name" value="Restriction endonuclease-like"/>
    <property type="match status" value="1"/>
</dbReference>
<sequence>MNISTLSNGELLRIQTEFYNYFETGYDFEEFLKEYLIKMGLDEVEITQRSRDGGIDLTAIRKGVGDFSEIDITNYFIQAKRYAFKRNVGVREIRELKGTLLFGYKGIFICTSNFTEDAKKEATNDISKPIVLIDGKSLVQSCIDNGIGFIFKPVFSSEKMNKLLNRDKMAKINSNPINHNDDNYIEKMITSNDIRARMISIPSSIMKLIPDSMQKIDVVINDKTYSFTINRSRNYLAGVTDVLREYNLLSMDNVITSKNARWSFDQEKNLIRLYIEN</sequence>
<keyword evidence="2" id="KW-0378">Hydrolase</keyword>
<evidence type="ECO:0000259" key="1">
    <source>
        <dbReference type="Pfam" id="PF04471"/>
    </source>
</evidence>
<dbReference type="GO" id="GO:0003677">
    <property type="term" value="F:DNA binding"/>
    <property type="evidence" value="ECO:0007669"/>
    <property type="project" value="InterPro"/>
</dbReference>
<dbReference type="RefSeq" id="WP_059367965.1">
    <property type="nucleotide sequence ID" value="NZ_BBXJ01000001.1"/>
</dbReference>
<comment type="caution">
    <text evidence="2">The sequence shown here is derived from an EMBL/GenBank/DDBJ whole genome shotgun (WGS) entry which is preliminary data.</text>
</comment>
<dbReference type="EMBL" id="MLAB01000016">
    <property type="protein sequence ID" value="OOF72539.1"/>
    <property type="molecule type" value="Genomic_DNA"/>
</dbReference>
<evidence type="ECO:0000313" key="2">
    <source>
        <dbReference type="EMBL" id="OOF72539.1"/>
    </source>
</evidence>
<organism evidence="2 3">
    <name type="scientific">Rodentibacter caecimuris</name>
    <dbReference type="NCBI Taxonomy" id="1796644"/>
    <lineage>
        <taxon>Bacteria</taxon>
        <taxon>Pseudomonadati</taxon>
        <taxon>Pseudomonadota</taxon>
        <taxon>Gammaproteobacteria</taxon>
        <taxon>Pasteurellales</taxon>
        <taxon>Pasteurellaceae</taxon>
        <taxon>Rodentibacter</taxon>
    </lineage>
</organism>
<dbReference type="Gene3D" id="3.40.1350.10">
    <property type="match status" value="1"/>
</dbReference>